<reference evidence="2" key="1">
    <citation type="submission" date="2015-06" db="EMBL/GenBank/DDBJ databases">
        <title>Expansion of signal transduction pathways in fungi by whole-genome duplication.</title>
        <authorList>
            <consortium name="DOE Joint Genome Institute"/>
            <person name="Corrochano L.M."/>
            <person name="Kuo A."/>
            <person name="Marcet-Houben M."/>
            <person name="Polaino S."/>
            <person name="Salamov A."/>
            <person name="Villalobos J.M."/>
            <person name="Alvarez M.I."/>
            <person name="Avalos J."/>
            <person name="Benito E.P."/>
            <person name="Benoit I."/>
            <person name="Burger G."/>
            <person name="Camino L.P."/>
            <person name="Canovas D."/>
            <person name="Cerda-Olmedo E."/>
            <person name="Cheng J.-F."/>
            <person name="Dominguez A."/>
            <person name="Elias M."/>
            <person name="Eslava A.P."/>
            <person name="Glaser F."/>
            <person name="Grimwood J."/>
            <person name="Gutierrez G."/>
            <person name="Heitman J."/>
            <person name="Henrissat B."/>
            <person name="Iturriaga E.A."/>
            <person name="Lang B.F."/>
            <person name="Lavin J.L."/>
            <person name="Lee S."/>
            <person name="Li W."/>
            <person name="Lindquist E."/>
            <person name="Lopez-Garcia S."/>
            <person name="Luque E.M."/>
            <person name="Marcos A.T."/>
            <person name="Martin J."/>
            <person name="McCluskey K."/>
            <person name="Medina H.R."/>
            <person name="Miralles-Duran A."/>
            <person name="Miyazaki A."/>
            <person name="Munoz-Torres E."/>
            <person name="Oguiza J.A."/>
            <person name="Ohm R."/>
            <person name="Olmedo M."/>
            <person name="Orejas M."/>
            <person name="Ortiz-Castellanos L."/>
            <person name="Pisabarro A.G."/>
            <person name="Rodriguez-Romero J."/>
            <person name="Ruiz-Herrera J."/>
            <person name="Ruiz-Vazquez R."/>
            <person name="Sanz C."/>
            <person name="Schackwitz W."/>
            <person name="Schmutz J."/>
            <person name="Shahriari M."/>
            <person name="Shelest E."/>
            <person name="Silva-Franco F."/>
            <person name="Soanes D."/>
            <person name="Syed K."/>
            <person name="Tagua V.G."/>
            <person name="Talbot N.J."/>
            <person name="Thon M."/>
            <person name="De vries R.P."/>
            <person name="Wiebenga A."/>
            <person name="Yadav J.S."/>
            <person name="Braun E.L."/>
            <person name="Baker S."/>
            <person name="Garre V."/>
            <person name="Horwitz B."/>
            <person name="Torres-Martinez S."/>
            <person name="Idnurm A."/>
            <person name="Herrera-Estrella A."/>
            <person name="Gabaldon T."/>
            <person name="Grigoriev I.V."/>
        </authorList>
    </citation>
    <scope>NUCLEOTIDE SEQUENCE [LARGE SCALE GENOMIC DNA]</scope>
    <source>
        <strain evidence="2">NRRL 1555(-)</strain>
    </source>
</reference>
<organism evidence="1 2">
    <name type="scientific">Phycomyces blakesleeanus (strain ATCC 8743b / DSM 1359 / FGSC 10004 / NBRC 33097 / NRRL 1555)</name>
    <dbReference type="NCBI Taxonomy" id="763407"/>
    <lineage>
        <taxon>Eukaryota</taxon>
        <taxon>Fungi</taxon>
        <taxon>Fungi incertae sedis</taxon>
        <taxon>Mucoromycota</taxon>
        <taxon>Mucoromycotina</taxon>
        <taxon>Mucoromycetes</taxon>
        <taxon>Mucorales</taxon>
        <taxon>Phycomycetaceae</taxon>
        <taxon>Phycomyces</taxon>
    </lineage>
</organism>
<dbReference type="VEuPathDB" id="FungiDB:PHYBLDRAFT_139393"/>
<proteinExistence type="predicted"/>
<name>A0A163BB29_PHYB8</name>
<evidence type="ECO:0000313" key="2">
    <source>
        <dbReference type="Proteomes" id="UP000077315"/>
    </source>
</evidence>
<dbReference type="OrthoDB" id="10562021at2759"/>
<dbReference type="Proteomes" id="UP000077315">
    <property type="component" value="Unassembled WGS sequence"/>
</dbReference>
<dbReference type="EMBL" id="KV440972">
    <property type="protein sequence ID" value="OAD79361.1"/>
    <property type="molecule type" value="Genomic_DNA"/>
</dbReference>
<evidence type="ECO:0000313" key="1">
    <source>
        <dbReference type="EMBL" id="OAD79361.1"/>
    </source>
</evidence>
<keyword evidence="2" id="KW-1185">Reference proteome</keyword>
<dbReference type="AlphaFoldDB" id="A0A163BB29"/>
<sequence>MIEPAIQTSCKAFDNGCVIDSALNQNCVREAHNIRLQIQVDENCNIGQSYSLIYKDFFGKVVVFFEHKLNNKRWLLALVQIYVIHETNGIPVVTNVLTKPKIVHLVDVKELIGLVMSTATNGQHQTVGLFGSLVQQLAMTGGTVLVDIDINGESTR</sequence>
<accession>A0A163BB29</accession>
<dbReference type="GeneID" id="28991116"/>
<dbReference type="InParanoid" id="A0A163BB29"/>
<gene>
    <name evidence="1" type="ORF">PHYBLDRAFT_139393</name>
</gene>
<protein>
    <submittedName>
        <fullName evidence="1">Uncharacterized protein</fullName>
    </submittedName>
</protein>
<dbReference type="RefSeq" id="XP_018297401.1">
    <property type="nucleotide sequence ID" value="XM_018430210.1"/>
</dbReference>